<evidence type="ECO:0008006" key="4">
    <source>
        <dbReference type="Google" id="ProtNLM"/>
    </source>
</evidence>
<keyword evidence="1" id="KW-0472">Membrane</keyword>
<protein>
    <recommendedName>
        <fullName evidence="4">MotA/TolQ/ExbB proton channel family protein</fullName>
    </recommendedName>
</protein>
<evidence type="ECO:0000256" key="1">
    <source>
        <dbReference type="SAM" id="Phobius"/>
    </source>
</evidence>
<evidence type="ECO:0000313" key="2">
    <source>
        <dbReference type="EMBL" id="TCT13324.1"/>
    </source>
</evidence>
<evidence type="ECO:0000313" key="3">
    <source>
        <dbReference type="Proteomes" id="UP000295678"/>
    </source>
</evidence>
<feature type="transmembrane region" description="Helical" evidence="1">
    <location>
        <begin position="202"/>
        <end position="221"/>
    </location>
</feature>
<feature type="transmembrane region" description="Helical" evidence="1">
    <location>
        <begin position="140"/>
        <end position="161"/>
    </location>
</feature>
<gene>
    <name evidence="2" type="ORF">EDC22_101187</name>
</gene>
<feature type="transmembrane region" description="Helical" evidence="1">
    <location>
        <begin position="21"/>
        <end position="45"/>
    </location>
</feature>
<sequence>MIIREPMARRHDPHKLASPQVFLLRMIVFLVIVGFIVAILFPQAYAAFRSNPGLNGLILGVLLIGIVLAIGQVFRLFREVAWVNDFRLADPGLEVSRPPVLLAPMAALLRDRVGRMAISAATMRSILDSIAMRLDESRDILRYLTGLLVFLGLLGTFWGLLQTVSSVAVTIQSLDVGSGDTGVIFEDLKAGLQAPLSGMGTAFSSSLFGLAGSLVLGFLDLQAGQAQNRFYNDLEDWLSSVTEITEGEVRAEPAREIAAYVPPTVAATAPPPVPALSEAALRELQKSMDRLAQAMSEGGSSRAATAAMADLAEGIQGLVQHMRSEQKMIREWVEAQADRQNEIHDLLARLADREKA</sequence>
<comment type="caution">
    <text evidence="2">The sequence shown here is derived from an EMBL/GenBank/DDBJ whole genome shotgun (WGS) entry which is preliminary data.</text>
</comment>
<proteinExistence type="predicted"/>
<dbReference type="EMBL" id="SMAK01000001">
    <property type="protein sequence ID" value="TCT13324.1"/>
    <property type="molecule type" value="Genomic_DNA"/>
</dbReference>
<dbReference type="AlphaFoldDB" id="A0A4R3MIY4"/>
<keyword evidence="3" id="KW-1185">Reference proteome</keyword>
<name>A0A4R3MIY4_9HYPH</name>
<keyword evidence="1" id="KW-1133">Transmembrane helix</keyword>
<accession>A0A4R3MIY4</accession>
<keyword evidence="1" id="KW-0812">Transmembrane</keyword>
<organism evidence="2 3">
    <name type="scientific">Tepidamorphus gemmatus</name>
    <dbReference type="NCBI Taxonomy" id="747076"/>
    <lineage>
        <taxon>Bacteria</taxon>
        <taxon>Pseudomonadati</taxon>
        <taxon>Pseudomonadota</taxon>
        <taxon>Alphaproteobacteria</taxon>
        <taxon>Hyphomicrobiales</taxon>
        <taxon>Tepidamorphaceae</taxon>
        <taxon>Tepidamorphus</taxon>
    </lineage>
</organism>
<feature type="transmembrane region" description="Helical" evidence="1">
    <location>
        <begin position="57"/>
        <end position="77"/>
    </location>
</feature>
<reference evidence="2 3" key="1">
    <citation type="submission" date="2019-03" db="EMBL/GenBank/DDBJ databases">
        <title>Genomic Encyclopedia of Type Strains, Phase IV (KMG-IV): sequencing the most valuable type-strain genomes for metagenomic binning, comparative biology and taxonomic classification.</title>
        <authorList>
            <person name="Goeker M."/>
        </authorList>
    </citation>
    <scope>NUCLEOTIDE SEQUENCE [LARGE SCALE GENOMIC DNA]</scope>
    <source>
        <strain evidence="2 3">DSM 19345</strain>
    </source>
</reference>
<dbReference type="Proteomes" id="UP000295678">
    <property type="component" value="Unassembled WGS sequence"/>
</dbReference>